<accession>A0A501WJF4</accession>
<sequence length="286" mass="30342">MTTPFLFVATVLIWGTTWIAIAAQVGEVPVTVSVFYRFALAGVLMLAGLGAIGRLPRPAVWRFVVAQALCLFCLNFVSLYTATSLVPSGLVSVIFSLASIFNAVNARIFFGDKISRQTVLAGTLGVAGVVCLFWPDIDMAGGASTLHGIGWAVLGTVFFSCGNMASRRNTRLGITPVTANAWGMGIGALCLFAILVAKEQPLVLPESGSYWIALIYLSVIGSVIGFTTYLMLVDRIGSARAGYATVLFPIVALTASTLFEGYEWTPISILGVVLAGLGNVVMFRRP</sequence>
<feature type="transmembrane region" description="Helical" evidence="6">
    <location>
        <begin position="86"/>
        <end position="106"/>
    </location>
</feature>
<feature type="transmembrane region" description="Helical" evidence="6">
    <location>
        <begin position="265"/>
        <end position="283"/>
    </location>
</feature>
<evidence type="ECO:0000256" key="4">
    <source>
        <dbReference type="ARBA" id="ARBA00022989"/>
    </source>
</evidence>
<name>A0A501WJF4_9RHOB</name>
<dbReference type="OrthoDB" id="2352272at2"/>
<feature type="transmembrane region" description="Helical" evidence="6">
    <location>
        <begin position="177"/>
        <end position="197"/>
    </location>
</feature>
<feature type="transmembrane region" description="Helical" evidence="6">
    <location>
        <begin position="59"/>
        <end position="80"/>
    </location>
</feature>
<reference evidence="8 9" key="1">
    <citation type="submission" date="2019-06" db="EMBL/GenBank/DDBJ databases">
        <title>A novel bacterium of genus Amaricoccus, isolated from marine sediment.</title>
        <authorList>
            <person name="Huang H."/>
            <person name="Mo K."/>
            <person name="Hu Y."/>
        </authorList>
    </citation>
    <scope>NUCLEOTIDE SEQUENCE [LARGE SCALE GENOMIC DNA]</scope>
    <source>
        <strain evidence="8 9">HB172011</strain>
    </source>
</reference>
<feature type="transmembrane region" description="Helical" evidence="6">
    <location>
        <begin position="118"/>
        <end position="137"/>
    </location>
</feature>
<evidence type="ECO:0000256" key="3">
    <source>
        <dbReference type="ARBA" id="ARBA00022692"/>
    </source>
</evidence>
<evidence type="ECO:0000256" key="6">
    <source>
        <dbReference type="SAM" id="Phobius"/>
    </source>
</evidence>
<keyword evidence="4 6" id="KW-1133">Transmembrane helix</keyword>
<dbReference type="PANTHER" id="PTHR32322">
    <property type="entry name" value="INNER MEMBRANE TRANSPORTER"/>
    <property type="match status" value="1"/>
</dbReference>
<keyword evidence="9" id="KW-1185">Reference proteome</keyword>
<dbReference type="Proteomes" id="UP000319255">
    <property type="component" value="Unassembled WGS sequence"/>
</dbReference>
<feature type="transmembrane region" description="Helical" evidence="6">
    <location>
        <begin position="32"/>
        <end position="52"/>
    </location>
</feature>
<dbReference type="EMBL" id="VFRP01000051">
    <property type="protein sequence ID" value="TPE45756.1"/>
    <property type="molecule type" value="Genomic_DNA"/>
</dbReference>
<dbReference type="AlphaFoldDB" id="A0A501WJF4"/>
<gene>
    <name evidence="8" type="ORF">FJM51_22245</name>
</gene>
<evidence type="ECO:0000256" key="2">
    <source>
        <dbReference type="ARBA" id="ARBA00007362"/>
    </source>
</evidence>
<comment type="similarity">
    <text evidence="2">Belongs to the EamA transporter family.</text>
</comment>
<feature type="transmembrane region" description="Helical" evidence="6">
    <location>
        <begin position="241"/>
        <end position="259"/>
    </location>
</feature>
<evidence type="ECO:0000259" key="7">
    <source>
        <dbReference type="Pfam" id="PF00892"/>
    </source>
</evidence>
<evidence type="ECO:0000256" key="1">
    <source>
        <dbReference type="ARBA" id="ARBA00004141"/>
    </source>
</evidence>
<evidence type="ECO:0000313" key="9">
    <source>
        <dbReference type="Proteomes" id="UP000319255"/>
    </source>
</evidence>
<keyword evidence="5 6" id="KW-0472">Membrane</keyword>
<dbReference type="GO" id="GO:0016020">
    <property type="term" value="C:membrane"/>
    <property type="evidence" value="ECO:0007669"/>
    <property type="project" value="UniProtKB-SubCell"/>
</dbReference>
<dbReference type="RefSeq" id="WP_140456308.1">
    <property type="nucleotide sequence ID" value="NZ_VFRP01000051.1"/>
</dbReference>
<feature type="domain" description="EamA" evidence="7">
    <location>
        <begin position="148"/>
        <end position="283"/>
    </location>
</feature>
<feature type="transmembrane region" description="Helical" evidence="6">
    <location>
        <begin position="149"/>
        <end position="165"/>
    </location>
</feature>
<comment type="caution">
    <text evidence="8">The sequence shown here is derived from an EMBL/GenBank/DDBJ whole genome shotgun (WGS) entry which is preliminary data.</text>
</comment>
<dbReference type="PANTHER" id="PTHR32322:SF2">
    <property type="entry name" value="EAMA DOMAIN-CONTAINING PROTEIN"/>
    <property type="match status" value="1"/>
</dbReference>
<organism evidence="8 9">
    <name type="scientific">Amaricoccus solimangrovi</name>
    <dbReference type="NCBI Taxonomy" id="2589815"/>
    <lineage>
        <taxon>Bacteria</taxon>
        <taxon>Pseudomonadati</taxon>
        <taxon>Pseudomonadota</taxon>
        <taxon>Alphaproteobacteria</taxon>
        <taxon>Rhodobacterales</taxon>
        <taxon>Paracoccaceae</taxon>
        <taxon>Amaricoccus</taxon>
    </lineage>
</organism>
<comment type="subcellular location">
    <subcellularLocation>
        <location evidence="1">Membrane</location>
        <topology evidence="1">Multi-pass membrane protein</topology>
    </subcellularLocation>
</comment>
<feature type="domain" description="EamA" evidence="7">
    <location>
        <begin position="5"/>
        <end position="133"/>
    </location>
</feature>
<dbReference type="Pfam" id="PF00892">
    <property type="entry name" value="EamA"/>
    <property type="match status" value="2"/>
</dbReference>
<proteinExistence type="inferred from homology"/>
<dbReference type="InterPro" id="IPR000620">
    <property type="entry name" value="EamA_dom"/>
</dbReference>
<evidence type="ECO:0000313" key="8">
    <source>
        <dbReference type="EMBL" id="TPE45756.1"/>
    </source>
</evidence>
<dbReference type="InterPro" id="IPR037185">
    <property type="entry name" value="EmrE-like"/>
</dbReference>
<protein>
    <submittedName>
        <fullName evidence="8">DMT family transporter</fullName>
    </submittedName>
</protein>
<keyword evidence="3 6" id="KW-0812">Transmembrane</keyword>
<evidence type="ECO:0000256" key="5">
    <source>
        <dbReference type="ARBA" id="ARBA00023136"/>
    </source>
</evidence>
<dbReference type="SUPFAM" id="SSF103481">
    <property type="entry name" value="Multidrug resistance efflux transporter EmrE"/>
    <property type="match status" value="2"/>
</dbReference>
<feature type="transmembrane region" description="Helical" evidence="6">
    <location>
        <begin position="209"/>
        <end position="232"/>
    </location>
</feature>
<dbReference type="InterPro" id="IPR050638">
    <property type="entry name" value="AA-Vitamin_Transporters"/>
</dbReference>